<dbReference type="GO" id="GO:0005524">
    <property type="term" value="F:ATP binding"/>
    <property type="evidence" value="ECO:0007669"/>
    <property type="project" value="UniProtKB-KW"/>
</dbReference>
<keyword evidence="4" id="KW-0547">Nucleotide-binding</keyword>
<dbReference type="Proteomes" id="UP001631993">
    <property type="component" value="Unassembled WGS sequence"/>
</dbReference>
<evidence type="ECO:0000256" key="1">
    <source>
        <dbReference type="ARBA" id="ARBA00005417"/>
    </source>
</evidence>
<dbReference type="PANTHER" id="PTHR43820">
    <property type="entry name" value="HIGH-AFFINITY BRANCHED-CHAIN AMINO ACID TRANSPORT ATP-BINDING PROTEIN LIVF"/>
    <property type="match status" value="1"/>
</dbReference>
<dbReference type="InterPro" id="IPR052156">
    <property type="entry name" value="BCAA_Transport_ATP-bd_LivF"/>
</dbReference>
<evidence type="ECO:0000256" key="3">
    <source>
        <dbReference type="ARBA" id="ARBA00022970"/>
    </source>
</evidence>
<dbReference type="EMBL" id="JBJVNE010000618">
    <property type="protein sequence ID" value="MFM9653940.1"/>
    <property type="molecule type" value="Genomic_DNA"/>
</dbReference>
<comment type="caution">
    <text evidence="4">The sequence shown here is derived from an EMBL/GenBank/DDBJ whole genome shotgun (WGS) entry which is preliminary data.</text>
</comment>
<dbReference type="InterPro" id="IPR027417">
    <property type="entry name" value="P-loop_NTPase"/>
</dbReference>
<sequence length="65" mass="7044">FRLIGELRKEGLSVLLVEQRARQTLEIADRAYVLENGRVIAEGRAGDIARDPKLAEAFLGGHAGG</sequence>
<keyword evidence="3" id="KW-0029">Amino-acid transport</keyword>
<name>A0ABW9J210_STRGJ</name>
<dbReference type="Gene3D" id="3.40.50.300">
    <property type="entry name" value="P-loop containing nucleotide triphosphate hydrolases"/>
    <property type="match status" value="1"/>
</dbReference>
<reference evidence="4 5" key="1">
    <citation type="submission" date="2024-12" db="EMBL/GenBank/DDBJ databases">
        <title>Forecasting of Potato common scab and diversities of Pathogenic streptomyces spp. in china.</title>
        <authorList>
            <person name="Handique U."/>
            <person name="Wu J."/>
        </authorList>
    </citation>
    <scope>NUCLEOTIDE SEQUENCE [LARGE SCALE GENOMIC DNA]</scope>
    <source>
        <strain evidence="4 5">ZRIMU1585</strain>
    </source>
</reference>
<comment type="similarity">
    <text evidence="1">Belongs to the ABC transporter superfamily.</text>
</comment>
<dbReference type="SUPFAM" id="SSF52540">
    <property type="entry name" value="P-loop containing nucleoside triphosphate hydrolases"/>
    <property type="match status" value="1"/>
</dbReference>
<gene>
    <name evidence="4" type="ORF">ACKI1S_49245</name>
</gene>
<keyword evidence="4" id="KW-0067">ATP-binding</keyword>
<evidence type="ECO:0000256" key="2">
    <source>
        <dbReference type="ARBA" id="ARBA00022448"/>
    </source>
</evidence>
<keyword evidence="5" id="KW-1185">Reference proteome</keyword>
<keyword evidence="2" id="KW-0813">Transport</keyword>
<evidence type="ECO:0000313" key="4">
    <source>
        <dbReference type="EMBL" id="MFM9653940.1"/>
    </source>
</evidence>
<feature type="non-terminal residue" evidence="4">
    <location>
        <position position="1"/>
    </location>
</feature>
<protein>
    <submittedName>
        <fullName evidence="4">ABC transporter ATP-binding protein</fullName>
    </submittedName>
</protein>
<organism evidence="4 5">
    <name type="scientific">Streptomyces galilaeus</name>
    <dbReference type="NCBI Taxonomy" id="33899"/>
    <lineage>
        <taxon>Bacteria</taxon>
        <taxon>Bacillati</taxon>
        <taxon>Actinomycetota</taxon>
        <taxon>Actinomycetes</taxon>
        <taxon>Kitasatosporales</taxon>
        <taxon>Streptomycetaceae</taxon>
        <taxon>Streptomyces</taxon>
    </lineage>
</organism>
<proteinExistence type="inferred from homology"/>
<accession>A0ABW9J210</accession>
<evidence type="ECO:0000313" key="5">
    <source>
        <dbReference type="Proteomes" id="UP001631993"/>
    </source>
</evidence>
<dbReference type="PANTHER" id="PTHR43820:SF6">
    <property type="entry name" value="ABC TRANSPORTER ATP-BINDING PROTEIN"/>
    <property type="match status" value="1"/>
</dbReference>